<evidence type="ECO:0000313" key="4">
    <source>
        <dbReference type="Proteomes" id="UP000323567"/>
    </source>
</evidence>
<dbReference type="AlphaFoldDB" id="A0A5B3GD05"/>
<dbReference type="PANTHER" id="PTHR12121:SF36">
    <property type="entry name" value="ENDONUCLEASE_EXONUCLEASE_PHOSPHATASE DOMAIN-CONTAINING PROTEIN"/>
    <property type="match status" value="1"/>
</dbReference>
<dbReference type="GO" id="GO:0004519">
    <property type="term" value="F:endonuclease activity"/>
    <property type="evidence" value="ECO:0007669"/>
    <property type="project" value="UniProtKB-KW"/>
</dbReference>
<evidence type="ECO:0000259" key="2">
    <source>
        <dbReference type="Pfam" id="PF03372"/>
    </source>
</evidence>
<keyword evidence="3" id="KW-0269">Exonuclease</keyword>
<comment type="caution">
    <text evidence="3">The sequence shown here is derived from an EMBL/GenBank/DDBJ whole genome shotgun (WGS) entry which is preliminary data.</text>
</comment>
<dbReference type="CDD" id="cd09083">
    <property type="entry name" value="EEP-1"/>
    <property type="match status" value="1"/>
</dbReference>
<reference evidence="3 4" key="1">
    <citation type="journal article" date="2019" name="Nat. Med.">
        <title>A library of human gut bacterial isolates paired with longitudinal multiomics data enables mechanistic microbiome research.</title>
        <authorList>
            <person name="Poyet M."/>
            <person name="Groussin M."/>
            <person name="Gibbons S.M."/>
            <person name="Avila-Pacheco J."/>
            <person name="Jiang X."/>
            <person name="Kearney S.M."/>
            <person name="Perrotta A.R."/>
            <person name="Berdy B."/>
            <person name="Zhao S."/>
            <person name="Lieberman T.D."/>
            <person name="Swanson P.K."/>
            <person name="Smith M."/>
            <person name="Roesemann S."/>
            <person name="Alexander J.E."/>
            <person name="Rich S.A."/>
            <person name="Livny J."/>
            <person name="Vlamakis H."/>
            <person name="Clish C."/>
            <person name="Bullock K."/>
            <person name="Deik A."/>
            <person name="Scott J."/>
            <person name="Pierce K.A."/>
            <person name="Xavier R.J."/>
            <person name="Alm E.J."/>
        </authorList>
    </citation>
    <scope>NUCLEOTIDE SEQUENCE [LARGE SCALE GENOMIC DNA]</scope>
    <source>
        <strain evidence="3 4">BIOML-A2</strain>
    </source>
</reference>
<keyword evidence="3" id="KW-0540">Nuclease</keyword>
<dbReference type="InterPro" id="IPR005135">
    <property type="entry name" value="Endo/exonuclease/phosphatase"/>
</dbReference>
<accession>A0A5B3GD05</accession>
<keyword evidence="3" id="KW-0255">Endonuclease</keyword>
<proteinExistence type="predicted"/>
<feature type="chain" id="PRO_5022759079" evidence="1">
    <location>
        <begin position="21"/>
        <end position="278"/>
    </location>
</feature>
<dbReference type="SUPFAM" id="SSF56219">
    <property type="entry name" value="DNase I-like"/>
    <property type="match status" value="1"/>
</dbReference>
<dbReference type="Gene3D" id="3.60.10.10">
    <property type="entry name" value="Endonuclease/exonuclease/phosphatase"/>
    <property type="match status" value="1"/>
</dbReference>
<feature type="domain" description="Endonuclease/exonuclease/phosphatase" evidence="2">
    <location>
        <begin position="31"/>
        <end position="269"/>
    </location>
</feature>
<dbReference type="InterPro" id="IPR050410">
    <property type="entry name" value="CCR4/nocturin_mRNA_transcr"/>
</dbReference>
<dbReference type="GO" id="GO:0000175">
    <property type="term" value="F:3'-5'-RNA exonuclease activity"/>
    <property type="evidence" value="ECO:0007669"/>
    <property type="project" value="TreeGrafter"/>
</dbReference>
<dbReference type="Pfam" id="PF03372">
    <property type="entry name" value="Exo_endo_phos"/>
    <property type="match status" value="1"/>
</dbReference>
<organism evidence="3 4">
    <name type="scientific">Alistipes shahii</name>
    <dbReference type="NCBI Taxonomy" id="328814"/>
    <lineage>
        <taxon>Bacteria</taxon>
        <taxon>Pseudomonadati</taxon>
        <taxon>Bacteroidota</taxon>
        <taxon>Bacteroidia</taxon>
        <taxon>Bacteroidales</taxon>
        <taxon>Rikenellaceae</taxon>
        <taxon>Alistipes</taxon>
    </lineage>
</organism>
<keyword evidence="3" id="KW-0378">Hydrolase</keyword>
<keyword evidence="1" id="KW-0732">Signal</keyword>
<dbReference type="EMBL" id="VVXK01000003">
    <property type="protein sequence ID" value="KAA2371454.1"/>
    <property type="molecule type" value="Genomic_DNA"/>
</dbReference>
<dbReference type="GeneID" id="78179500"/>
<dbReference type="RefSeq" id="WP_009599127.1">
    <property type="nucleotide sequence ID" value="NZ_AP031448.1"/>
</dbReference>
<feature type="signal peptide" evidence="1">
    <location>
        <begin position="1"/>
        <end position="20"/>
    </location>
</feature>
<sequence length="278" mass="31349">MKKTMLFLLLAFCFSNSVQAGQDAVSIKLISFNMRTSWGRDGDNSWPNRRHATAQMLRQEAPDVMGVQEAMQDQLYYIDTECPRYARVGEDRDGGAEGGETMAVFYLRDRFELLDSGTFWISETPDNVSRGWDAACNRTVTWVELRDKSSGKEFFYFNTHLDHQGKIAREEGVKLIVTKIRQIAGKKAAVILGGDLNTSIDNPHLKPLTRLMASARDTAAETDQKGTFNGFGSAPDTIILDHLFYRGRMKCRKFVTLDGDYGAPYISDHYPIAMVFTL</sequence>
<protein>
    <submittedName>
        <fullName evidence="3">Endonuclease/exonuclease/phosphatase family protein</fullName>
    </submittedName>
</protein>
<gene>
    <name evidence="3" type="ORF">F2Y13_03510</name>
</gene>
<dbReference type="InterPro" id="IPR036691">
    <property type="entry name" value="Endo/exonu/phosph_ase_sf"/>
</dbReference>
<name>A0A5B3GD05_9BACT</name>
<dbReference type="PANTHER" id="PTHR12121">
    <property type="entry name" value="CARBON CATABOLITE REPRESSOR PROTEIN 4"/>
    <property type="match status" value="1"/>
</dbReference>
<evidence type="ECO:0000256" key="1">
    <source>
        <dbReference type="SAM" id="SignalP"/>
    </source>
</evidence>
<evidence type="ECO:0000313" key="3">
    <source>
        <dbReference type="EMBL" id="KAA2371454.1"/>
    </source>
</evidence>
<dbReference type="Proteomes" id="UP000323567">
    <property type="component" value="Unassembled WGS sequence"/>
</dbReference>